<dbReference type="RefSeq" id="WP_118224156.1">
    <property type="nucleotide sequence ID" value="NZ_QRIC01000002.1"/>
</dbReference>
<protein>
    <submittedName>
        <fullName evidence="2">XRE family transcriptional regulator</fullName>
    </submittedName>
</protein>
<dbReference type="SUPFAM" id="SSF47413">
    <property type="entry name" value="lambda repressor-like DNA-binding domains"/>
    <property type="match status" value="1"/>
</dbReference>
<dbReference type="GO" id="GO:0003677">
    <property type="term" value="F:DNA binding"/>
    <property type="evidence" value="ECO:0007669"/>
    <property type="project" value="InterPro"/>
</dbReference>
<evidence type="ECO:0000313" key="2">
    <source>
        <dbReference type="EMBL" id="RHG28307.1"/>
    </source>
</evidence>
<dbReference type="CDD" id="cd00093">
    <property type="entry name" value="HTH_XRE"/>
    <property type="match status" value="1"/>
</dbReference>
<name>A0A414T2F1_9FIRM</name>
<keyword evidence="3" id="KW-1185">Reference proteome</keyword>
<reference evidence="2 3" key="1">
    <citation type="submission" date="2018-08" db="EMBL/GenBank/DDBJ databases">
        <title>A genome reference for cultivated species of the human gut microbiota.</title>
        <authorList>
            <person name="Zou Y."/>
            <person name="Xue W."/>
            <person name="Luo G."/>
        </authorList>
    </citation>
    <scope>NUCLEOTIDE SEQUENCE [LARGE SCALE GENOMIC DNA]</scope>
    <source>
        <strain evidence="2 3">AM22-22</strain>
    </source>
</reference>
<feature type="domain" description="HTH cro/C1-type" evidence="1">
    <location>
        <begin position="20"/>
        <end position="75"/>
    </location>
</feature>
<dbReference type="PROSITE" id="PS50943">
    <property type="entry name" value="HTH_CROC1"/>
    <property type="match status" value="1"/>
</dbReference>
<gene>
    <name evidence="2" type="ORF">DW265_01325</name>
</gene>
<evidence type="ECO:0000259" key="1">
    <source>
        <dbReference type="PROSITE" id="PS50943"/>
    </source>
</evidence>
<dbReference type="AlphaFoldDB" id="A0A414T2F1"/>
<proteinExistence type="predicted"/>
<dbReference type="InterPro" id="IPR001387">
    <property type="entry name" value="Cro/C1-type_HTH"/>
</dbReference>
<dbReference type="InterPro" id="IPR010982">
    <property type="entry name" value="Lambda_DNA-bd_dom_sf"/>
</dbReference>
<accession>A0A414T2F1</accession>
<evidence type="ECO:0000313" key="3">
    <source>
        <dbReference type="Proteomes" id="UP000284095"/>
    </source>
</evidence>
<comment type="caution">
    <text evidence="2">The sequence shown here is derived from an EMBL/GenBank/DDBJ whole genome shotgun (WGS) entry which is preliminary data.</text>
</comment>
<dbReference type="EMBL" id="QRIC01000002">
    <property type="protein sequence ID" value="RHG28307.1"/>
    <property type="molecule type" value="Genomic_DNA"/>
</dbReference>
<dbReference type="SMART" id="SM00530">
    <property type="entry name" value="HTH_XRE"/>
    <property type="match status" value="1"/>
</dbReference>
<organism evidence="2 3">
    <name type="scientific">Dorea longicatena</name>
    <dbReference type="NCBI Taxonomy" id="88431"/>
    <lineage>
        <taxon>Bacteria</taxon>
        <taxon>Bacillati</taxon>
        <taxon>Bacillota</taxon>
        <taxon>Clostridia</taxon>
        <taxon>Lachnospirales</taxon>
        <taxon>Lachnospiraceae</taxon>
        <taxon>Dorea</taxon>
    </lineage>
</organism>
<sequence length="123" mass="14399">MVYFNYERWCYRVGIINDRIWERRISLGLTLLNVAEQLGVKEATAQRYESGAIKSISHETISRLSEILSCTPSYLMGWDATSRPTSHVSDEFQINNLEKRLLLNTVELHTHVKRILVYHVLKY</sequence>
<dbReference type="Pfam" id="PF01381">
    <property type="entry name" value="HTH_3"/>
    <property type="match status" value="1"/>
</dbReference>
<dbReference type="Proteomes" id="UP000284095">
    <property type="component" value="Unassembled WGS sequence"/>
</dbReference>
<dbReference type="Gene3D" id="1.10.260.40">
    <property type="entry name" value="lambda repressor-like DNA-binding domains"/>
    <property type="match status" value="1"/>
</dbReference>